<dbReference type="EMBL" id="PQ015378">
    <property type="protein sequence ID" value="XDJ14875.1"/>
    <property type="molecule type" value="Genomic_DNA"/>
</dbReference>
<protein>
    <submittedName>
        <fullName evidence="1">Uncharacterized protein</fullName>
    </submittedName>
</protein>
<accession>A0AB39CDG5</accession>
<proteinExistence type="predicted"/>
<sequence length="305" mass="34511">MKLQLNAIRALVDAVIGGTPVDAIPHLHAPFRNYDFSVVTREFPGNAGNRLIDIKILNREDESYAGTKELIAEVFYMEGTHPGKLVEWPFKEMLFNRSFNREDLVKFGEFYVFPKNIKLDTEKVLAAPLWIPPSRRQPVGLAQASIFQQPGFQQMYQGPGSPYHQPGFFPNPGMPGYQPQFQQPFQPNMGQVNGTDTMRAHNDQRRKQIVAKWVNEHMQAEVRYIGKAINDVLGGAVSVTTCVSDSEDSDLMHQGLGFQCQVETELKPRDMPTLQNFFNEAVKDTGLRVVLVLNKPYIVITIFVI</sequence>
<name>A0AB39CDG5_9VIRU</name>
<evidence type="ECO:0000313" key="1">
    <source>
        <dbReference type="EMBL" id="XDJ14875.1"/>
    </source>
</evidence>
<organism evidence="1">
    <name type="scientific">Pseudomonas phage RVTF4</name>
    <dbReference type="NCBI Taxonomy" id="3236931"/>
    <lineage>
        <taxon>Viruses</taxon>
    </lineage>
</organism>
<reference evidence="1" key="1">
    <citation type="submission" date="2024-07" db="EMBL/GenBank/DDBJ databases">
        <authorList>
            <person name="Bringhurst R.M."/>
            <person name="Homer T.E."/>
        </authorList>
    </citation>
    <scope>NUCLEOTIDE SEQUENCE</scope>
</reference>